<dbReference type="AlphaFoldDB" id="A0A8H5C750"/>
<keyword evidence="3" id="KW-1185">Reference proteome</keyword>
<reference evidence="2 3" key="1">
    <citation type="journal article" date="2020" name="ISME J.">
        <title>Uncovering the hidden diversity of litter-decomposition mechanisms in mushroom-forming fungi.</title>
        <authorList>
            <person name="Floudas D."/>
            <person name="Bentzer J."/>
            <person name="Ahren D."/>
            <person name="Johansson T."/>
            <person name="Persson P."/>
            <person name="Tunlid A."/>
        </authorList>
    </citation>
    <scope>NUCLEOTIDE SEQUENCE [LARGE SCALE GENOMIC DNA]</scope>
    <source>
        <strain evidence="2 3">CBS 175.51</strain>
    </source>
</reference>
<dbReference type="SUPFAM" id="SSF52047">
    <property type="entry name" value="RNI-like"/>
    <property type="match status" value="1"/>
</dbReference>
<protein>
    <recommendedName>
        <fullName evidence="1">F-box domain-containing protein</fullName>
    </recommendedName>
</protein>
<name>A0A8H5C750_9AGAR</name>
<feature type="domain" description="F-box" evidence="1">
    <location>
        <begin position="66"/>
        <end position="118"/>
    </location>
</feature>
<evidence type="ECO:0000313" key="3">
    <source>
        <dbReference type="Proteomes" id="UP000541558"/>
    </source>
</evidence>
<gene>
    <name evidence="2" type="ORF">D9611_011661</name>
</gene>
<dbReference type="OrthoDB" id="3268380at2759"/>
<accession>A0A8H5C750</accession>
<dbReference type="EMBL" id="JAACJK010000063">
    <property type="protein sequence ID" value="KAF5335363.1"/>
    <property type="molecule type" value="Genomic_DNA"/>
</dbReference>
<proteinExistence type="predicted"/>
<dbReference type="InterPro" id="IPR032675">
    <property type="entry name" value="LRR_dom_sf"/>
</dbReference>
<dbReference type="Proteomes" id="UP000541558">
    <property type="component" value="Unassembled WGS sequence"/>
</dbReference>
<sequence length="550" mass="62063">MTIEANKPDLPGIFYTNDVPTTHEVMAARQGIPPLASKVAELRSQLQVLEDQLFRHHSVLSTSRYMPPEILGDIFHLAMGTDVLTKEGRQALIDITLVCKKWREAAYLTGQLWARLHIPSPKSAPFDDIEKWLSRSKGSPKTIVFGPLSDDDEVWGLNPIYCDCLAPSECKMNTPRLLKFLTNGPHLHELAFRNISANCLRALLESTKRLTDASWRSWDSLTVTFEGDTEDNNWGMVPLPTLSPFFHLPAVRSLTISLPEQDTEEGVTSAFLYFPGYVLQALTSLDVECNWDSPQLLVSLKDCINVERLSLNFSDSVHTWTSNDPALSDIGTISLSTVRSLTVKHCPRATASLFFRHLHFPSLVDFRLTQTYYHDDDLEEEEEEEDDEDPRPLYNMLEALGIFSHSASTLQSLSIIQDDDSEEDTEEVPTEDLVDTLRSLPNLTHLAMDVNFHARSFLSVAQESKSGVFAPNLEHVELTRVAIGFDLEAFFRYLLHRKTTGVGDKMKKITMSTYMEGENQGTEMAVDFGIGGILRELRRTYGIVIEFRSM</sequence>
<evidence type="ECO:0000259" key="1">
    <source>
        <dbReference type="Pfam" id="PF12937"/>
    </source>
</evidence>
<dbReference type="InterPro" id="IPR001810">
    <property type="entry name" value="F-box_dom"/>
</dbReference>
<comment type="caution">
    <text evidence="2">The sequence shown here is derived from an EMBL/GenBank/DDBJ whole genome shotgun (WGS) entry which is preliminary data.</text>
</comment>
<dbReference type="Gene3D" id="3.80.10.10">
    <property type="entry name" value="Ribonuclease Inhibitor"/>
    <property type="match status" value="1"/>
</dbReference>
<dbReference type="Pfam" id="PF12937">
    <property type="entry name" value="F-box-like"/>
    <property type="match status" value="1"/>
</dbReference>
<evidence type="ECO:0000313" key="2">
    <source>
        <dbReference type="EMBL" id="KAF5335363.1"/>
    </source>
</evidence>
<organism evidence="2 3">
    <name type="scientific">Ephemerocybe angulata</name>
    <dbReference type="NCBI Taxonomy" id="980116"/>
    <lineage>
        <taxon>Eukaryota</taxon>
        <taxon>Fungi</taxon>
        <taxon>Dikarya</taxon>
        <taxon>Basidiomycota</taxon>
        <taxon>Agaricomycotina</taxon>
        <taxon>Agaricomycetes</taxon>
        <taxon>Agaricomycetidae</taxon>
        <taxon>Agaricales</taxon>
        <taxon>Agaricineae</taxon>
        <taxon>Psathyrellaceae</taxon>
        <taxon>Ephemerocybe</taxon>
    </lineage>
</organism>